<feature type="signal peptide" evidence="1">
    <location>
        <begin position="1"/>
        <end position="26"/>
    </location>
</feature>
<gene>
    <name evidence="2" type="ORF">ACFFSA_51960</name>
</gene>
<evidence type="ECO:0000313" key="3">
    <source>
        <dbReference type="Proteomes" id="UP001589532"/>
    </source>
</evidence>
<proteinExistence type="predicted"/>
<dbReference type="RefSeq" id="WP_345002676.1">
    <property type="nucleotide sequence ID" value="NZ_BAAAXV010000012.1"/>
</dbReference>
<organism evidence="2 3">
    <name type="scientific">Nonomuraea helvata</name>
    <dbReference type="NCBI Taxonomy" id="37484"/>
    <lineage>
        <taxon>Bacteria</taxon>
        <taxon>Bacillati</taxon>
        <taxon>Actinomycetota</taxon>
        <taxon>Actinomycetes</taxon>
        <taxon>Streptosporangiales</taxon>
        <taxon>Streptosporangiaceae</taxon>
        <taxon>Nonomuraea</taxon>
    </lineage>
</organism>
<protein>
    <submittedName>
        <fullName evidence="2">Uncharacterized protein</fullName>
    </submittedName>
</protein>
<dbReference type="Proteomes" id="UP001589532">
    <property type="component" value="Unassembled WGS sequence"/>
</dbReference>
<name>A0ABV5SMH1_9ACTN</name>
<comment type="caution">
    <text evidence="2">The sequence shown here is derived from an EMBL/GenBank/DDBJ whole genome shotgun (WGS) entry which is preliminary data.</text>
</comment>
<reference evidence="2 3" key="1">
    <citation type="submission" date="2024-09" db="EMBL/GenBank/DDBJ databases">
        <authorList>
            <person name="Sun Q."/>
            <person name="Mori K."/>
        </authorList>
    </citation>
    <scope>NUCLEOTIDE SEQUENCE [LARGE SCALE GENOMIC DNA]</scope>
    <source>
        <strain evidence="2 3">JCM 3143</strain>
    </source>
</reference>
<sequence>MKLTSKRIAAIAVGVVAAATTITLNAAPAAALTVTGCKSTQTFSTSITGASAEGYVKRGCTVKGSGWQRIDQDYIWFRTRDTKCDKYGPKIWIGGWVQKNDNGCGHSKTGYNWTASTGTVYKYMLRTCNSTKCLNSSGYITIK</sequence>
<dbReference type="EMBL" id="JBHMBW010000106">
    <property type="protein sequence ID" value="MFB9631631.1"/>
    <property type="molecule type" value="Genomic_DNA"/>
</dbReference>
<keyword evidence="3" id="KW-1185">Reference proteome</keyword>
<evidence type="ECO:0000256" key="1">
    <source>
        <dbReference type="SAM" id="SignalP"/>
    </source>
</evidence>
<keyword evidence="1" id="KW-0732">Signal</keyword>
<accession>A0ABV5SMH1</accession>
<feature type="chain" id="PRO_5047302214" evidence="1">
    <location>
        <begin position="27"/>
        <end position="143"/>
    </location>
</feature>
<evidence type="ECO:0000313" key="2">
    <source>
        <dbReference type="EMBL" id="MFB9631631.1"/>
    </source>
</evidence>